<dbReference type="AlphaFoldDB" id="K9HM12"/>
<organism evidence="1 2">
    <name type="scientific">Caenispirillum salinarum AK4</name>
    <dbReference type="NCBI Taxonomy" id="1238182"/>
    <lineage>
        <taxon>Bacteria</taxon>
        <taxon>Pseudomonadati</taxon>
        <taxon>Pseudomonadota</taxon>
        <taxon>Alphaproteobacteria</taxon>
        <taxon>Rhodospirillales</taxon>
        <taxon>Novispirillaceae</taxon>
        <taxon>Caenispirillum</taxon>
    </lineage>
</organism>
<proteinExistence type="predicted"/>
<keyword evidence="2" id="KW-1185">Reference proteome</keyword>
<comment type="caution">
    <text evidence="1">The sequence shown here is derived from an EMBL/GenBank/DDBJ whole genome shotgun (WGS) entry which is preliminary data.</text>
</comment>
<dbReference type="STRING" id="1238182.C882_3766"/>
<reference evidence="1 2" key="1">
    <citation type="journal article" date="2013" name="Genome Announc.">
        <title>Draft Genome Sequence of an Alphaproteobacterium, Caenispirillum salinarum AK4(T), Isolated from a Solar Saltern.</title>
        <authorList>
            <person name="Khatri I."/>
            <person name="Singh A."/>
            <person name="Korpole S."/>
            <person name="Pinnaka A.K."/>
            <person name="Subramanian S."/>
        </authorList>
    </citation>
    <scope>NUCLEOTIDE SEQUENCE [LARGE SCALE GENOMIC DNA]</scope>
    <source>
        <strain evidence="1 2">AK4</strain>
    </source>
</reference>
<evidence type="ECO:0000313" key="1">
    <source>
        <dbReference type="EMBL" id="EKV31393.1"/>
    </source>
</evidence>
<dbReference type="Proteomes" id="UP000009881">
    <property type="component" value="Unassembled WGS sequence"/>
</dbReference>
<dbReference type="EMBL" id="ANHY01000006">
    <property type="protein sequence ID" value="EKV31393.1"/>
    <property type="molecule type" value="Genomic_DNA"/>
</dbReference>
<evidence type="ECO:0000313" key="2">
    <source>
        <dbReference type="Proteomes" id="UP000009881"/>
    </source>
</evidence>
<dbReference type="eggNOG" id="ENOG503368C">
    <property type="taxonomic scope" value="Bacteria"/>
</dbReference>
<gene>
    <name evidence="1" type="ORF">C882_3766</name>
</gene>
<sequence length="82" mass="9720">MRWRRKNRLVKKQLNVMARGEVHRWLEESADRFGLRGKGEAVAFNAFVVRWLIQQSGTTAEFARLLEMLADAYHRDRDLYSP</sequence>
<protein>
    <submittedName>
        <fullName evidence="1">Uncharacterized protein</fullName>
    </submittedName>
</protein>
<name>K9HM12_9PROT</name>
<accession>K9HM12</accession>